<evidence type="ECO:0000256" key="1">
    <source>
        <dbReference type="SAM" id="Phobius"/>
    </source>
</evidence>
<dbReference type="AlphaFoldDB" id="A0A6A5QE66"/>
<protein>
    <submittedName>
        <fullName evidence="2">Uncharacterized protein</fullName>
    </submittedName>
</protein>
<proteinExistence type="predicted"/>
<dbReference type="Proteomes" id="UP000800096">
    <property type="component" value="Unassembled WGS sequence"/>
</dbReference>
<sequence length="99" mass="11179">MTAANPSNRNPVGSVNHVWNILAFYLALASFVFTAVASTAPVMCLLTGYHLETIAQPHSNLLQFLRNFLFWYCLELCIFCWYRFPAHQLTLSALGVVLQ</sequence>
<dbReference type="EMBL" id="ML979139">
    <property type="protein sequence ID" value="KAF1913090.1"/>
    <property type="molecule type" value="Genomic_DNA"/>
</dbReference>
<evidence type="ECO:0000313" key="3">
    <source>
        <dbReference type="Proteomes" id="UP000800096"/>
    </source>
</evidence>
<accession>A0A6A5QE66</accession>
<gene>
    <name evidence="2" type="ORF">BDU57DRAFT_344584</name>
</gene>
<keyword evidence="1" id="KW-0472">Membrane</keyword>
<feature type="transmembrane region" description="Helical" evidence="1">
    <location>
        <begin position="22"/>
        <end position="47"/>
    </location>
</feature>
<name>A0A6A5QE66_AMPQU</name>
<evidence type="ECO:0000313" key="2">
    <source>
        <dbReference type="EMBL" id="KAF1913090.1"/>
    </source>
</evidence>
<keyword evidence="1" id="KW-1133">Transmembrane helix</keyword>
<reference evidence="2" key="1">
    <citation type="journal article" date="2020" name="Stud. Mycol.">
        <title>101 Dothideomycetes genomes: a test case for predicting lifestyles and emergence of pathogens.</title>
        <authorList>
            <person name="Haridas S."/>
            <person name="Albert R."/>
            <person name="Binder M."/>
            <person name="Bloem J."/>
            <person name="Labutti K."/>
            <person name="Salamov A."/>
            <person name="Andreopoulos B."/>
            <person name="Baker S."/>
            <person name="Barry K."/>
            <person name="Bills G."/>
            <person name="Bluhm B."/>
            <person name="Cannon C."/>
            <person name="Castanera R."/>
            <person name="Culley D."/>
            <person name="Daum C."/>
            <person name="Ezra D."/>
            <person name="Gonzalez J."/>
            <person name="Henrissat B."/>
            <person name="Kuo A."/>
            <person name="Liang C."/>
            <person name="Lipzen A."/>
            <person name="Lutzoni F."/>
            <person name="Magnuson J."/>
            <person name="Mondo S."/>
            <person name="Nolan M."/>
            <person name="Ohm R."/>
            <person name="Pangilinan J."/>
            <person name="Park H.-J."/>
            <person name="Ramirez L."/>
            <person name="Alfaro M."/>
            <person name="Sun H."/>
            <person name="Tritt A."/>
            <person name="Yoshinaga Y."/>
            <person name="Zwiers L.-H."/>
            <person name="Turgeon B."/>
            <person name="Goodwin S."/>
            <person name="Spatafora J."/>
            <person name="Crous P."/>
            <person name="Grigoriev I."/>
        </authorList>
    </citation>
    <scope>NUCLEOTIDE SEQUENCE</scope>
    <source>
        <strain evidence="2">HMLAC05119</strain>
    </source>
</reference>
<keyword evidence="1" id="KW-0812">Transmembrane</keyword>
<feature type="transmembrane region" description="Helical" evidence="1">
    <location>
        <begin position="68"/>
        <end position="84"/>
    </location>
</feature>
<organism evidence="2 3">
    <name type="scientific">Ampelomyces quisqualis</name>
    <name type="common">Powdery mildew agent</name>
    <dbReference type="NCBI Taxonomy" id="50730"/>
    <lineage>
        <taxon>Eukaryota</taxon>
        <taxon>Fungi</taxon>
        <taxon>Dikarya</taxon>
        <taxon>Ascomycota</taxon>
        <taxon>Pezizomycotina</taxon>
        <taxon>Dothideomycetes</taxon>
        <taxon>Pleosporomycetidae</taxon>
        <taxon>Pleosporales</taxon>
        <taxon>Pleosporineae</taxon>
        <taxon>Phaeosphaeriaceae</taxon>
        <taxon>Ampelomyces</taxon>
    </lineage>
</organism>
<keyword evidence="3" id="KW-1185">Reference proteome</keyword>